<dbReference type="Gene3D" id="1.10.260.40">
    <property type="entry name" value="lambda repressor-like DNA-binding domains"/>
    <property type="match status" value="1"/>
</dbReference>
<dbReference type="InterPro" id="IPR001387">
    <property type="entry name" value="Cro/C1-type_HTH"/>
</dbReference>
<dbReference type="PROSITE" id="PS50943">
    <property type="entry name" value="HTH_CROC1"/>
    <property type="match status" value="1"/>
</dbReference>
<name>A0ABY5Z1F7_9ACTN</name>
<dbReference type="Proteomes" id="UP001058271">
    <property type="component" value="Chromosome"/>
</dbReference>
<evidence type="ECO:0000259" key="1">
    <source>
        <dbReference type="PROSITE" id="PS50943"/>
    </source>
</evidence>
<dbReference type="EMBL" id="CP073721">
    <property type="protein sequence ID" value="UWZ35494.1"/>
    <property type="molecule type" value="Genomic_DNA"/>
</dbReference>
<dbReference type="SUPFAM" id="SSF47413">
    <property type="entry name" value="lambda repressor-like DNA-binding domains"/>
    <property type="match status" value="1"/>
</dbReference>
<reference evidence="2" key="1">
    <citation type="submission" date="2021-04" db="EMBL/GenBank/DDBJ databases">
        <title>Biosynthetic gene clusters of Dactylosporangioum roseum.</title>
        <authorList>
            <person name="Hartkoorn R.C."/>
            <person name="Beaudoing E."/>
            <person name="Hot D."/>
            <person name="Moureu S."/>
        </authorList>
    </citation>
    <scope>NUCLEOTIDE SEQUENCE</scope>
    <source>
        <strain evidence="2">NRRL B-16295</strain>
    </source>
</reference>
<keyword evidence="3" id="KW-1185">Reference proteome</keyword>
<accession>A0ABY5Z1F7</accession>
<evidence type="ECO:0000313" key="2">
    <source>
        <dbReference type="EMBL" id="UWZ35494.1"/>
    </source>
</evidence>
<sequence length="71" mass="8079">MARAAAELNPFASPRHYLGAGLRAWRQLRGYSLAQLGRAVHVSGDLLGKVEKAQRRPAEELIKRCDFDWRF</sequence>
<feature type="domain" description="HTH cro/C1-type" evidence="1">
    <location>
        <begin position="22"/>
        <end position="64"/>
    </location>
</feature>
<gene>
    <name evidence="2" type="ORF">Drose_30895</name>
</gene>
<proteinExistence type="predicted"/>
<evidence type="ECO:0000313" key="3">
    <source>
        <dbReference type="Proteomes" id="UP001058271"/>
    </source>
</evidence>
<dbReference type="InterPro" id="IPR010982">
    <property type="entry name" value="Lambda_DNA-bd_dom_sf"/>
</dbReference>
<dbReference type="Pfam" id="PF13560">
    <property type="entry name" value="HTH_31"/>
    <property type="match status" value="1"/>
</dbReference>
<protein>
    <submittedName>
        <fullName evidence="2">Helix-turn-helix transcriptional regulator</fullName>
    </submittedName>
</protein>
<organism evidence="2 3">
    <name type="scientific">Dactylosporangium roseum</name>
    <dbReference type="NCBI Taxonomy" id="47989"/>
    <lineage>
        <taxon>Bacteria</taxon>
        <taxon>Bacillati</taxon>
        <taxon>Actinomycetota</taxon>
        <taxon>Actinomycetes</taxon>
        <taxon>Micromonosporales</taxon>
        <taxon>Micromonosporaceae</taxon>
        <taxon>Dactylosporangium</taxon>
    </lineage>
</organism>
<dbReference type="RefSeq" id="WP_260724839.1">
    <property type="nucleotide sequence ID" value="NZ_BAAABS010000007.1"/>
</dbReference>